<protein>
    <submittedName>
        <fullName evidence="1">Uncharacterized protein</fullName>
    </submittedName>
</protein>
<keyword evidence="2" id="KW-1185">Reference proteome</keyword>
<sequence>MHIKRETKVLITLPFFANGSYQRPAGSIEGHHVAEQTVSSVIAQICDANMQILSVDASNPSATHDSYIWSTHPSCARLQNLSIRDETWSLGDSGYP</sequence>
<proteinExistence type="predicted"/>
<gene>
    <name evidence="1" type="ORF">PYW08_006997</name>
</gene>
<evidence type="ECO:0000313" key="2">
    <source>
        <dbReference type="Proteomes" id="UP001231649"/>
    </source>
</evidence>
<accession>A0ACC2RAM5</accession>
<organism evidence="1 2">
    <name type="scientific">Mythimna loreyi</name>
    <dbReference type="NCBI Taxonomy" id="667449"/>
    <lineage>
        <taxon>Eukaryota</taxon>
        <taxon>Metazoa</taxon>
        <taxon>Ecdysozoa</taxon>
        <taxon>Arthropoda</taxon>
        <taxon>Hexapoda</taxon>
        <taxon>Insecta</taxon>
        <taxon>Pterygota</taxon>
        <taxon>Neoptera</taxon>
        <taxon>Endopterygota</taxon>
        <taxon>Lepidoptera</taxon>
        <taxon>Glossata</taxon>
        <taxon>Ditrysia</taxon>
        <taxon>Noctuoidea</taxon>
        <taxon>Noctuidae</taxon>
        <taxon>Noctuinae</taxon>
        <taxon>Hadenini</taxon>
        <taxon>Mythimna</taxon>
    </lineage>
</organism>
<name>A0ACC2RAM5_9NEOP</name>
<reference evidence="1" key="1">
    <citation type="submission" date="2023-03" db="EMBL/GenBank/DDBJ databases">
        <title>Chromosome-level genomes of two armyworms, Mythimna separata and Mythimna loreyi, provide insights into the biosynthesis and reception of sex pheromones.</title>
        <authorList>
            <person name="Zhao H."/>
        </authorList>
    </citation>
    <scope>NUCLEOTIDE SEQUENCE</scope>
    <source>
        <strain evidence="1">BeijingLab</strain>
    </source>
</reference>
<dbReference type="Proteomes" id="UP001231649">
    <property type="component" value="Chromosome 2"/>
</dbReference>
<dbReference type="EMBL" id="CM056778">
    <property type="protein sequence ID" value="KAJ8736341.1"/>
    <property type="molecule type" value="Genomic_DNA"/>
</dbReference>
<comment type="caution">
    <text evidence="1">The sequence shown here is derived from an EMBL/GenBank/DDBJ whole genome shotgun (WGS) entry which is preliminary data.</text>
</comment>
<evidence type="ECO:0000313" key="1">
    <source>
        <dbReference type="EMBL" id="KAJ8736341.1"/>
    </source>
</evidence>